<sequence>MSTTSVPRGPAPGRVALTAAAVGYAILLVGVALLAGGDTADPLPEGLVAALAGAGAVIVAICLLAPLMPQRWARYANIPYRSHWETPERWPRAQRLLADELGWFGTATLALLGTLLAISAVRAEGTPVPAWVAVAAVGVFMAWILGYATWLYLGPRWRPMTDPRDAPAPGRRR</sequence>
<accession>A0A6G7Y923</accession>
<name>A0A6G7Y923_9ACTN</name>
<dbReference type="EMBL" id="CP049865">
    <property type="protein sequence ID" value="QIK73394.1"/>
    <property type="molecule type" value="Genomic_DNA"/>
</dbReference>
<evidence type="ECO:0000256" key="1">
    <source>
        <dbReference type="SAM" id="Phobius"/>
    </source>
</evidence>
<feature type="transmembrane region" description="Helical" evidence="1">
    <location>
        <begin position="128"/>
        <end position="153"/>
    </location>
</feature>
<proteinExistence type="predicted"/>
<keyword evidence="1" id="KW-0472">Membrane</keyword>
<protein>
    <submittedName>
        <fullName evidence="2">Uncharacterized protein</fullName>
    </submittedName>
</protein>
<gene>
    <name evidence="2" type="ORF">G7070_15395</name>
</gene>
<keyword evidence="1" id="KW-1133">Transmembrane helix</keyword>
<organism evidence="2 3">
    <name type="scientific">Propioniciclava coleopterorum</name>
    <dbReference type="NCBI Taxonomy" id="2714937"/>
    <lineage>
        <taxon>Bacteria</taxon>
        <taxon>Bacillati</taxon>
        <taxon>Actinomycetota</taxon>
        <taxon>Actinomycetes</taxon>
        <taxon>Propionibacteriales</taxon>
        <taxon>Propionibacteriaceae</taxon>
        <taxon>Propioniciclava</taxon>
    </lineage>
</organism>
<dbReference type="RefSeq" id="WP_166234463.1">
    <property type="nucleotide sequence ID" value="NZ_CP049865.1"/>
</dbReference>
<keyword evidence="3" id="KW-1185">Reference proteome</keyword>
<feature type="transmembrane region" description="Helical" evidence="1">
    <location>
        <begin position="15"/>
        <end position="35"/>
    </location>
</feature>
<reference evidence="2 3" key="1">
    <citation type="submission" date="2020-03" db="EMBL/GenBank/DDBJ databases">
        <title>Propioniciclava sp. nov., isolated from Hydrophilus acuminatus.</title>
        <authorList>
            <person name="Hyun D.-W."/>
            <person name="Bae J.-W."/>
        </authorList>
    </citation>
    <scope>NUCLEOTIDE SEQUENCE [LARGE SCALE GENOMIC DNA]</scope>
    <source>
        <strain evidence="2 3">HDW11</strain>
    </source>
</reference>
<feature type="transmembrane region" description="Helical" evidence="1">
    <location>
        <begin position="47"/>
        <end position="67"/>
    </location>
</feature>
<feature type="transmembrane region" description="Helical" evidence="1">
    <location>
        <begin position="101"/>
        <end position="122"/>
    </location>
</feature>
<dbReference type="AlphaFoldDB" id="A0A6G7Y923"/>
<dbReference type="Proteomes" id="UP000501058">
    <property type="component" value="Chromosome"/>
</dbReference>
<evidence type="ECO:0000313" key="3">
    <source>
        <dbReference type="Proteomes" id="UP000501058"/>
    </source>
</evidence>
<evidence type="ECO:0000313" key="2">
    <source>
        <dbReference type="EMBL" id="QIK73394.1"/>
    </source>
</evidence>
<dbReference type="KEGG" id="prv:G7070_15395"/>
<keyword evidence="1" id="KW-0812">Transmembrane</keyword>